<dbReference type="Gene3D" id="3.20.20.10">
    <property type="entry name" value="Alanine racemase"/>
    <property type="match status" value="1"/>
</dbReference>
<dbReference type="AlphaFoldDB" id="A0A495FMM7"/>
<dbReference type="Gene3D" id="2.40.37.20">
    <property type="entry name" value="D-serine dehydratase-like domain"/>
    <property type="match status" value="1"/>
</dbReference>
<evidence type="ECO:0000259" key="3">
    <source>
        <dbReference type="SMART" id="SM01119"/>
    </source>
</evidence>
<dbReference type="SUPFAM" id="SSF51419">
    <property type="entry name" value="PLP-binding barrel"/>
    <property type="match status" value="1"/>
</dbReference>
<organism evidence="4 5">
    <name type="scientific">Arthrobacter oryzae</name>
    <dbReference type="NCBI Taxonomy" id="409290"/>
    <lineage>
        <taxon>Bacteria</taxon>
        <taxon>Bacillati</taxon>
        <taxon>Actinomycetota</taxon>
        <taxon>Actinomycetes</taxon>
        <taxon>Micrococcales</taxon>
        <taxon>Micrococcaceae</taxon>
        <taxon>Arthrobacter</taxon>
    </lineage>
</organism>
<feature type="domain" description="D-serine dehydratase-like" evidence="3">
    <location>
        <begin position="272"/>
        <end position="367"/>
    </location>
</feature>
<dbReference type="InterPro" id="IPR042208">
    <property type="entry name" value="D-ser_dehydrat-like_sf"/>
</dbReference>
<evidence type="ECO:0000313" key="5">
    <source>
        <dbReference type="Proteomes" id="UP000276055"/>
    </source>
</evidence>
<evidence type="ECO:0000256" key="2">
    <source>
        <dbReference type="ARBA" id="ARBA00023239"/>
    </source>
</evidence>
<name>A0A495FMM7_9MICC</name>
<sequence length="389" mass="41034">MPLTTPKLPAGPAYPQLRLNSVALENNIRVMAVWCRERGVDLAPHVKTTMSAPIIERQLAAGAVGLTVATVDQVASVLAWGHDRVLVANEIVDTFGLLRIRAWLEEDPDREIRCFVDSEAGIKAAAAAFDGGPVALEVLIDVGTPGGRTGVRSVREGLHLAGLVQATPGVKLAGVAGYEGVVPNSRAEDTVAAVDRHCRLVRDVYLETAQFFETAAPIYSMGGSAFPDRVVEFLPGGGQVPGTRTILRSGCYVTHDHGTYAAVSPVPGLIPALSVRAVVLSIPEEGIAVVGAGKRDLPYDAGLPTLLSARTADGHTKHGATAAVRNLFDHHAVLTGVTALEVTDTVDLGISHPCSAFDRWPEYVVTDGGGQGIDVWRTDFRRASLAVPS</sequence>
<dbReference type="InterPro" id="IPR051466">
    <property type="entry name" value="D-amino_acid_metab_enzyme"/>
</dbReference>
<keyword evidence="2" id="KW-0456">Lyase</keyword>
<dbReference type="Proteomes" id="UP000276055">
    <property type="component" value="Unassembled WGS sequence"/>
</dbReference>
<dbReference type="GO" id="GO:0016829">
    <property type="term" value="F:lyase activity"/>
    <property type="evidence" value="ECO:0007669"/>
    <property type="project" value="UniProtKB-KW"/>
</dbReference>
<comment type="similarity">
    <text evidence="1">Belongs to the DSD1 family.</text>
</comment>
<dbReference type="InterPro" id="IPR026956">
    <property type="entry name" value="D-ser_dehydrat-like_dom"/>
</dbReference>
<dbReference type="InterPro" id="IPR029066">
    <property type="entry name" value="PLP-binding_barrel"/>
</dbReference>
<dbReference type="PANTHER" id="PTHR28004:SF8">
    <property type="entry name" value="D-SERINE DEAMINASE"/>
    <property type="match status" value="1"/>
</dbReference>
<gene>
    <name evidence="4" type="ORF">C8D78_0813</name>
</gene>
<dbReference type="Pfam" id="PF14031">
    <property type="entry name" value="D-ser_dehydrat"/>
    <property type="match status" value="1"/>
</dbReference>
<protein>
    <submittedName>
        <fullName evidence="4">D-serine deaminase-like pyridoxal phosphate-dependent protein</fullName>
    </submittedName>
</protein>
<dbReference type="SMART" id="SM01119">
    <property type="entry name" value="D-ser_dehydrat"/>
    <property type="match status" value="1"/>
</dbReference>
<proteinExistence type="inferred from homology"/>
<dbReference type="RefSeq" id="WP_244208228.1">
    <property type="nucleotide sequence ID" value="NZ_RBIR01000001.1"/>
</dbReference>
<comment type="caution">
    <text evidence="4">The sequence shown here is derived from an EMBL/GenBank/DDBJ whole genome shotgun (WGS) entry which is preliminary data.</text>
</comment>
<dbReference type="PANTHER" id="PTHR28004">
    <property type="entry name" value="ZGC:162816-RELATED"/>
    <property type="match status" value="1"/>
</dbReference>
<dbReference type="EMBL" id="RBIR01000001">
    <property type="protein sequence ID" value="RKR30488.1"/>
    <property type="molecule type" value="Genomic_DNA"/>
</dbReference>
<evidence type="ECO:0000313" key="4">
    <source>
        <dbReference type="EMBL" id="RKR30488.1"/>
    </source>
</evidence>
<reference evidence="4 5" key="1">
    <citation type="submission" date="2018-10" db="EMBL/GenBank/DDBJ databases">
        <title>Genomic Encyclopedia of Type Strains, Phase IV (KMG-IV): sequencing the most valuable type-strain genomes for metagenomic binning, comparative biology and taxonomic classification.</title>
        <authorList>
            <person name="Goeker M."/>
        </authorList>
    </citation>
    <scope>NUCLEOTIDE SEQUENCE [LARGE SCALE GENOMIC DNA]</scope>
    <source>
        <strain evidence="4 5">DSM 25586</strain>
    </source>
</reference>
<dbReference type="Pfam" id="PF01168">
    <property type="entry name" value="Ala_racemase_N"/>
    <property type="match status" value="1"/>
</dbReference>
<evidence type="ECO:0000256" key="1">
    <source>
        <dbReference type="ARBA" id="ARBA00005323"/>
    </source>
</evidence>
<accession>A0A495FMM7</accession>
<dbReference type="InterPro" id="IPR001608">
    <property type="entry name" value="Ala_racemase_N"/>
</dbReference>